<dbReference type="Pfam" id="PF00210">
    <property type="entry name" value="Ferritin"/>
    <property type="match status" value="1"/>
</dbReference>
<feature type="domain" description="Ferritin-like diiron" evidence="3">
    <location>
        <begin position="3"/>
        <end position="147"/>
    </location>
</feature>
<dbReference type="InterPro" id="IPR009078">
    <property type="entry name" value="Ferritin-like_SF"/>
</dbReference>
<evidence type="ECO:0000256" key="1">
    <source>
        <dbReference type="ARBA" id="ARBA00022434"/>
    </source>
</evidence>
<dbReference type="RefSeq" id="WP_163317547.1">
    <property type="nucleotide sequence ID" value="NZ_JAAGAA010000015.1"/>
</dbReference>
<sequence length="151" mass="17046">MDDKTTKAAIDALNRIMELELAGVVKYTHYSLMVYGYNRIPIVSWLKDNAEEGLNHANKAGELVTLLGGHPSLKIASLLETQKHDIGDILRESLEHEKVTLAAYYDLLKISEGHSVLLEEYAREMILAEELHQDEVNKMLRRPGDTAAFKE</sequence>
<keyword evidence="1" id="KW-0409">Iron storage</keyword>
<accession>A0A6B2KUV9</accession>
<evidence type="ECO:0000313" key="5">
    <source>
        <dbReference type="Proteomes" id="UP000482578"/>
    </source>
</evidence>
<comment type="caution">
    <text evidence="4">The sequence shown here is derived from an EMBL/GenBank/DDBJ whole genome shotgun (WGS) entry which is preliminary data.</text>
</comment>
<dbReference type="GO" id="GO:0005829">
    <property type="term" value="C:cytosol"/>
    <property type="evidence" value="ECO:0007669"/>
    <property type="project" value="TreeGrafter"/>
</dbReference>
<protein>
    <submittedName>
        <fullName evidence="4">Bacterioferritin</fullName>
    </submittedName>
</protein>
<evidence type="ECO:0000256" key="2">
    <source>
        <dbReference type="ARBA" id="ARBA00023004"/>
    </source>
</evidence>
<dbReference type="PANTHER" id="PTHR30295">
    <property type="entry name" value="BACTERIOFERRITIN"/>
    <property type="match status" value="1"/>
</dbReference>
<dbReference type="InterPro" id="IPR009040">
    <property type="entry name" value="Ferritin-like_diiron"/>
</dbReference>
<dbReference type="GO" id="GO:0008199">
    <property type="term" value="F:ferric iron binding"/>
    <property type="evidence" value="ECO:0007669"/>
    <property type="project" value="InterPro"/>
</dbReference>
<dbReference type="SUPFAM" id="SSF47240">
    <property type="entry name" value="Ferritin-like"/>
    <property type="match status" value="1"/>
</dbReference>
<gene>
    <name evidence="4" type="ORF">GZH52_14705</name>
</gene>
<name>A0A6B2KUV9_9NEIS</name>
<dbReference type="InterPro" id="IPR012347">
    <property type="entry name" value="Ferritin-like"/>
</dbReference>
<dbReference type="GO" id="GO:0006879">
    <property type="term" value="P:intracellular iron ion homeostasis"/>
    <property type="evidence" value="ECO:0007669"/>
    <property type="project" value="UniProtKB-KW"/>
</dbReference>
<dbReference type="Gene3D" id="1.20.1260.10">
    <property type="match status" value="1"/>
</dbReference>
<dbReference type="GO" id="GO:0004322">
    <property type="term" value="F:ferroxidase activity"/>
    <property type="evidence" value="ECO:0007669"/>
    <property type="project" value="TreeGrafter"/>
</dbReference>
<dbReference type="PROSITE" id="PS50905">
    <property type="entry name" value="FERRITIN_LIKE"/>
    <property type="match status" value="1"/>
</dbReference>
<dbReference type="Proteomes" id="UP000482578">
    <property type="component" value="Unassembled WGS sequence"/>
</dbReference>
<evidence type="ECO:0000313" key="4">
    <source>
        <dbReference type="EMBL" id="NDV14022.1"/>
    </source>
</evidence>
<proteinExistence type="predicted"/>
<dbReference type="AlphaFoldDB" id="A0A6B2KUV9"/>
<dbReference type="GO" id="GO:0020037">
    <property type="term" value="F:heme binding"/>
    <property type="evidence" value="ECO:0007669"/>
    <property type="project" value="TreeGrafter"/>
</dbReference>
<evidence type="ECO:0000259" key="3">
    <source>
        <dbReference type="PROSITE" id="PS50905"/>
    </source>
</evidence>
<organism evidence="4 5">
    <name type="scientific">Crenobacter caeni</name>
    <dbReference type="NCBI Taxonomy" id="2705474"/>
    <lineage>
        <taxon>Bacteria</taxon>
        <taxon>Pseudomonadati</taxon>
        <taxon>Pseudomonadota</taxon>
        <taxon>Betaproteobacteria</taxon>
        <taxon>Neisseriales</taxon>
        <taxon>Neisseriaceae</taxon>
        <taxon>Crenobacter</taxon>
    </lineage>
</organism>
<reference evidence="4 5" key="1">
    <citation type="submission" date="2020-02" db="EMBL/GenBank/DDBJ databases">
        <authorList>
            <person name="Yang Z."/>
        </authorList>
    </citation>
    <scope>NUCLEOTIDE SEQUENCE [LARGE SCALE GENOMIC DNA]</scope>
    <source>
        <strain evidence="4 5">HX-7-9</strain>
    </source>
</reference>
<dbReference type="CDD" id="cd00657">
    <property type="entry name" value="Ferritin_like"/>
    <property type="match status" value="1"/>
</dbReference>
<dbReference type="PANTHER" id="PTHR30295:SF0">
    <property type="entry name" value="BACTERIOFERRITIN"/>
    <property type="match status" value="1"/>
</dbReference>
<keyword evidence="2" id="KW-0408">Iron</keyword>
<keyword evidence="5" id="KW-1185">Reference proteome</keyword>
<dbReference type="EMBL" id="JAAGAA010000015">
    <property type="protein sequence ID" value="NDV14022.1"/>
    <property type="molecule type" value="Genomic_DNA"/>
</dbReference>
<dbReference type="InterPro" id="IPR008331">
    <property type="entry name" value="Ferritin_DPS_dom"/>
</dbReference>